<dbReference type="GO" id="GO:0003841">
    <property type="term" value="F:1-acylglycerol-3-phosphate O-acyltransferase activity"/>
    <property type="evidence" value="ECO:0007669"/>
    <property type="project" value="TreeGrafter"/>
</dbReference>
<evidence type="ECO:0000313" key="5">
    <source>
        <dbReference type="Proteomes" id="UP000321306"/>
    </source>
</evidence>
<evidence type="ECO:0000256" key="1">
    <source>
        <dbReference type="ARBA" id="ARBA00022679"/>
    </source>
</evidence>
<gene>
    <name evidence="4" type="ORF">DC3_51580</name>
</gene>
<dbReference type="InterPro" id="IPR002123">
    <property type="entry name" value="Plipid/glycerol_acylTrfase"/>
</dbReference>
<protein>
    <submittedName>
        <fullName evidence="4">1-acyl-sn-glycerol-3-phosphate acyltransferase</fullName>
    </submittedName>
</protein>
<name>A0A511N9K5_DEIC1</name>
<dbReference type="SUPFAM" id="SSF69593">
    <property type="entry name" value="Glycerol-3-phosphate (1)-acyltransferase"/>
    <property type="match status" value="1"/>
</dbReference>
<keyword evidence="1 4" id="KW-0808">Transferase</keyword>
<keyword evidence="5" id="KW-1185">Reference proteome</keyword>
<dbReference type="EMBL" id="BJXB01000036">
    <property type="protein sequence ID" value="GEM49523.1"/>
    <property type="molecule type" value="Genomic_DNA"/>
</dbReference>
<proteinExistence type="predicted"/>
<comment type="caution">
    <text evidence="4">The sequence shown here is derived from an EMBL/GenBank/DDBJ whole genome shotgun (WGS) entry which is preliminary data.</text>
</comment>
<feature type="domain" description="Phospholipid/glycerol acyltransferase" evidence="3">
    <location>
        <begin position="38"/>
        <end position="147"/>
    </location>
</feature>
<dbReference type="SMART" id="SM00563">
    <property type="entry name" value="PlsC"/>
    <property type="match status" value="1"/>
</dbReference>
<dbReference type="AlphaFoldDB" id="A0A511N9K5"/>
<evidence type="ECO:0000313" key="4">
    <source>
        <dbReference type="EMBL" id="GEM49523.1"/>
    </source>
</evidence>
<dbReference type="RefSeq" id="WP_146890231.1">
    <property type="nucleotide sequence ID" value="NZ_BJXB01000036.1"/>
</dbReference>
<organism evidence="4 5">
    <name type="scientific">Deinococcus cellulosilyticus (strain DSM 18568 / NBRC 106333 / KACC 11606 / 5516J-15)</name>
    <dbReference type="NCBI Taxonomy" id="1223518"/>
    <lineage>
        <taxon>Bacteria</taxon>
        <taxon>Thermotogati</taxon>
        <taxon>Deinococcota</taxon>
        <taxon>Deinococci</taxon>
        <taxon>Deinococcales</taxon>
        <taxon>Deinococcaceae</taxon>
        <taxon>Deinococcus</taxon>
    </lineage>
</organism>
<dbReference type="OrthoDB" id="9803035at2"/>
<dbReference type="PANTHER" id="PTHR10434">
    <property type="entry name" value="1-ACYL-SN-GLYCEROL-3-PHOSPHATE ACYLTRANSFERASE"/>
    <property type="match status" value="1"/>
</dbReference>
<dbReference type="PANTHER" id="PTHR10434:SF11">
    <property type="entry name" value="1-ACYL-SN-GLYCEROL-3-PHOSPHATE ACYLTRANSFERASE"/>
    <property type="match status" value="1"/>
</dbReference>
<evidence type="ECO:0000256" key="2">
    <source>
        <dbReference type="ARBA" id="ARBA00023315"/>
    </source>
</evidence>
<keyword evidence="2 4" id="KW-0012">Acyltransferase</keyword>
<dbReference type="GO" id="GO:0006654">
    <property type="term" value="P:phosphatidic acid biosynthetic process"/>
    <property type="evidence" value="ECO:0007669"/>
    <property type="project" value="TreeGrafter"/>
</dbReference>
<sequence length="181" mass="20167">MIPIPWMYDLTVTLASFLVYPAGLKVMGREKLPKTGRLIVAGNHVGNMDPFVITIAAKRRLRFMAKKELYANPIMKWYMLNVGNIPVDRQSKSDIASIRTCIKALEEEEALGIFPQGTRGGSQVMGGVALIALKGKAPIMPVYVEKKGKWIVRFGELIEPQGTVQELTHKFAEALENLKQL</sequence>
<dbReference type="Pfam" id="PF01553">
    <property type="entry name" value="Acyltransferase"/>
    <property type="match status" value="1"/>
</dbReference>
<dbReference type="CDD" id="cd07989">
    <property type="entry name" value="LPLAT_AGPAT-like"/>
    <property type="match status" value="1"/>
</dbReference>
<reference evidence="4 5" key="1">
    <citation type="submission" date="2019-07" db="EMBL/GenBank/DDBJ databases">
        <title>Whole genome shotgun sequence of Deinococcus cellulosilyticus NBRC 106333.</title>
        <authorList>
            <person name="Hosoyama A."/>
            <person name="Uohara A."/>
            <person name="Ohji S."/>
            <person name="Ichikawa N."/>
        </authorList>
    </citation>
    <scope>NUCLEOTIDE SEQUENCE [LARGE SCALE GENOMIC DNA]</scope>
    <source>
        <strain evidence="4 5">NBRC 106333</strain>
    </source>
</reference>
<dbReference type="Proteomes" id="UP000321306">
    <property type="component" value="Unassembled WGS sequence"/>
</dbReference>
<evidence type="ECO:0000259" key="3">
    <source>
        <dbReference type="SMART" id="SM00563"/>
    </source>
</evidence>
<accession>A0A511N9K5</accession>